<organism evidence="4 5">
    <name type="scientific">Tritonibacter litoralis</name>
    <dbReference type="NCBI Taxonomy" id="2662264"/>
    <lineage>
        <taxon>Bacteria</taxon>
        <taxon>Pseudomonadati</taxon>
        <taxon>Pseudomonadota</taxon>
        <taxon>Alphaproteobacteria</taxon>
        <taxon>Rhodobacterales</taxon>
        <taxon>Paracoccaceae</taxon>
        <taxon>Tritonibacter</taxon>
    </lineage>
</organism>
<dbReference type="PROSITE" id="PS00065">
    <property type="entry name" value="D_2_HYDROXYACID_DH_1"/>
    <property type="match status" value="1"/>
</dbReference>
<dbReference type="RefSeq" id="WP_153217291.1">
    <property type="nucleotide sequence ID" value="NZ_WIBF01000014.1"/>
</dbReference>
<dbReference type="AlphaFoldDB" id="A0A843YNW4"/>
<dbReference type="PANTHER" id="PTHR43333:SF1">
    <property type="entry name" value="D-ISOMER SPECIFIC 2-HYDROXYACID DEHYDROGENASE NAD-BINDING DOMAIN-CONTAINING PROTEIN"/>
    <property type="match status" value="1"/>
</dbReference>
<keyword evidence="5" id="KW-1185">Reference proteome</keyword>
<name>A0A843YNW4_9RHOB</name>
<dbReference type="GO" id="GO:0016616">
    <property type="term" value="F:oxidoreductase activity, acting on the CH-OH group of donors, NAD or NADP as acceptor"/>
    <property type="evidence" value="ECO:0007669"/>
    <property type="project" value="UniProtKB-ARBA"/>
</dbReference>
<evidence type="ECO:0000313" key="5">
    <source>
        <dbReference type="Proteomes" id="UP000444174"/>
    </source>
</evidence>
<keyword evidence="4" id="KW-0670">Pyruvate</keyword>
<sequence length="303" mass="32825">MTLLLKSFPARAKIWSEVFADAEEPFFADPSLVTDTKAVTALACWDLPEDLTVYPNLKLVLSVGAGVDHMRELPQHLMLCRSLAPGIETQVRDWVIMACLMAHRDIPSYLHQAKSDTWNSLKITANADRRIGVLGMGRIGTLVAQNLTALGFPVVGWSRSGRPVDGVKTYGAEGLPTVLAQSDILVCLLPLTPETKGILHARTFAALPKGAHLVHAGRGPHLNMDDLKAALDTEHLSSAILDVTNPEPLPKHHWGWSHPKLIVTPHVAAQTDAHEGAQHALNVVRALKLGEIPPGLVNQANGY</sequence>
<dbReference type="InterPro" id="IPR036291">
    <property type="entry name" value="NAD(P)-bd_dom_sf"/>
</dbReference>
<dbReference type="InterPro" id="IPR029752">
    <property type="entry name" value="D-isomer_DH_CS1"/>
</dbReference>
<dbReference type="Proteomes" id="UP000444174">
    <property type="component" value="Unassembled WGS sequence"/>
</dbReference>
<dbReference type="EMBL" id="WIBF01000014">
    <property type="protein sequence ID" value="MQQ10307.1"/>
    <property type="molecule type" value="Genomic_DNA"/>
</dbReference>
<evidence type="ECO:0000313" key="4">
    <source>
        <dbReference type="EMBL" id="MQQ10307.1"/>
    </source>
</evidence>
<reference evidence="4 5" key="1">
    <citation type="submission" date="2019-10" db="EMBL/GenBank/DDBJ databases">
        <title>Epibacterium sp. nov., isolated from seawater.</title>
        <authorList>
            <person name="Zhang X."/>
            <person name="Li N."/>
        </authorList>
    </citation>
    <scope>NUCLEOTIDE SEQUENCE [LARGE SCALE GENOMIC DNA]</scope>
    <source>
        <strain evidence="4 5">SM1979</strain>
    </source>
</reference>
<dbReference type="SUPFAM" id="SSF51735">
    <property type="entry name" value="NAD(P)-binding Rossmann-fold domains"/>
    <property type="match status" value="1"/>
</dbReference>
<dbReference type="InterPro" id="IPR006140">
    <property type="entry name" value="D-isomer_DH_NAD-bd"/>
</dbReference>
<evidence type="ECO:0000256" key="2">
    <source>
        <dbReference type="ARBA" id="ARBA00023027"/>
    </source>
</evidence>
<evidence type="ECO:0000259" key="3">
    <source>
        <dbReference type="Pfam" id="PF02826"/>
    </source>
</evidence>
<dbReference type="GO" id="GO:0051287">
    <property type="term" value="F:NAD binding"/>
    <property type="evidence" value="ECO:0007669"/>
    <property type="project" value="InterPro"/>
</dbReference>
<accession>A0A843YNW4</accession>
<keyword evidence="2" id="KW-0520">NAD</keyword>
<dbReference type="Pfam" id="PF02826">
    <property type="entry name" value="2-Hacid_dh_C"/>
    <property type="match status" value="1"/>
</dbReference>
<feature type="domain" description="D-isomer specific 2-hydroxyacid dehydrogenase NAD-binding" evidence="3">
    <location>
        <begin position="97"/>
        <end position="268"/>
    </location>
</feature>
<protein>
    <submittedName>
        <fullName evidence="4">Glyoxylate/hydroxypyruvate reductase A</fullName>
    </submittedName>
</protein>
<dbReference type="PANTHER" id="PTHR43333">
    <property type="entry name" value="2-HACID_DH_C DOMAIN-CONTAINING PROTEIN"/>
    <property type="match status" value="1"/>
</dbReference>
<dbReference type="Gene3D" id="3.40.50.720">
    <property type="entry name" value="NAD(P)-binding Rossmann-like Domain"/>
    <property type="match status" value="2"/>
</dbReference>
<keyword evidence="1" id="KW-0560">Oxidoreductase</keyword>
<dbReference type="CDD" id="cd12164">
    <property type="entry name" value="GDH_like_2"/>
    <property type="match status" value="1"/>
</dbReference>
<proteinExistence type="predicted"/>
<gene>
    <name evidence="4" type="ORF">GFB49_17710</name>
</gene>
<comment type="caution">
    <text evidence="4">The sequence shown here is derived from an EMBL/GenBank/DDBJ whole genome shotgun (WGS) entry which is preliminary data.</text>
</comment>
<evidence type="ECO:0000256" key="1">
    <source>
        <dbReference type="ARBA" id="ARBA00023002"/>
    </source>
</evidence>